<feature type="domain" description="Glycosyltransferase 2-like" evidence="4">
    <location>
        <begin position="5"/>
        <end position="168"/>
    </location>
</feature>
<evidence type="ECO:0000256" key="2">
    <source>
        <dbReference type="ARBA" id="ARBA00022679"/>
    </source>
</evidence>
<reference evidence="5" key="1">
    <citation type="journal article" date="2014" name="Int. J. Syst. Evol. Microbiol.">
        <title>Complete genome sequence of Corynebacterium casei LMG S-19264T (=DSM 44701T), isolated from a smear-ripened cheese.</title>
        <authorList>
            <consortium name="US DOE Joint Genome Institute (JGI-PGF)"/>
            <person name="Walter F."/>
            <person name="Albersmeier A."/>
            <person name="Kalinowski J."/>
            <person name="Ruckert C."/>
        </authorList>
    </citation>
    <scope>NUCLEOTIDE SEQUENCE</scope>
    <source>
        <strain evidence="5">KCTC 23732</strain>
    </source>
</reference>
<comment type="caution">
    <text evidence="5">The sequence shown here is derived from an EMBL/GenBank/DDBJ whole genome shotgun (WGS) entry which is preliminary data.</text>
</comment>
<organism evidence="5 6">
    <name type="scientific">Advenella faeciporci</name>
    <dbReference type="NCBI Taxonomy" id="797535"/>
    <lineage>
        <taxon>Bacteria</taxon>
        <taxon>Pseudomonadati</taxon>
        <taxon>Pseudomonadota</taxon>
        <taxon>Betaproteobacteria</taxon>
        <taxon>Burkholderiales</taxon>
        <taxon>Alcaligenaceae</taxon>
    </lineage>
</organism>
<keyword evidence="3" id="KW-0812">Transmembrane</keyword>
<protein>
    <submittedName>
        <fullName evidence="5">Glycosyl transferase</fullName>
    </submittedName>
</protein>
<dbReference type="PANTHER" id="PTHR22916:SF51">
    <property type="entry name" value="GLYCOSYLTRANSFERASE EPSH-RELATED"/>
    <property type="match status" value="1"/>
</dbReference>
<dbReference type="AlphaFoldDB" id="A0A918JQG6"/>
<evidence type="ECO:0000256" key="3">
    <source>
        <dbReference type="SAM" id="Phobius"/>
    </source>
</evidence>
<dbReference type="InterPro" id="IPR029044">
    <property type="entry name" value="Nucleotide-diphossugar_trans"/>
</dbReference>
<dbReference type="Gene3D" id="3.90.550.10">
    <property type="entry name" value="Spore Coat Polysaccharide Biosynthesis Protein SpsA, Chain A"/>
    <property type="match status" value="1"/>
</dbReference>
<reference evidence="5" key="2">
    <citation type="submission" date="2020-09" db="EMBL/GenBank/DDBJ databases">
        <authorList>
            <person name="Sun Q."/>
            <person name="Kim S."/>
        </authorList>
    </citation>
    <scope>NUCLEOTIDE SEQUENCE</scope>
    <source>
        <strain evidence="5">KCTC 23732</strain>
    </source>
</reference>
<feature type="transmembrane region" description="Helical" evidence="3">
    <location>
        <begin position="295"/>
        <end position="317"/>
    </location>
</feature>
<dbReference type="Proteomes" id="UP000608345">
    <property type="component" value="Unassembled WGS sequence"/>
</dbReference>
<evidence type="ECO:0000259" key="4">
    <source>
        <dbReference type="Pfam" id="PF00535"/>
    </source>
</evidence>
<keyword evidence="6" id="KW-1185">Reference proteome</keyword>
<dbReference type="EMBL" id="BMYS01000020">
    <property type="protein sequence ID" value="GGW93409.1"/>
    <property type="molecule type" value="Genomic_DNA"/>
</dbReference>
<sequence>MTTISIIIPIYNSDKYISRTIQSVIKQTYKDFELILVDDGSTDLTSEICKEFTSKDERIIFTCQKNNGVSSARNRGIELARGEWIYFLDSDDHIEKNFFEKISVYFNDTIDIIQVGTKRVKNSQIISYRQSLKNHEVKKITGFSDFIKTSNIGSLCVWLHIIRRQIIEDKNIRFSEDMQYNEDILFMYKTLVNIKSAIFVGETLHTQFLVSNSLSRSEMNSLKIKNSLMLVDRILDLVKDNSTYKEELIFEANILLKNYFGSLLSLYKNTSIDIKPFAKEYKNFYIKNKKMLNSFFSKIASVNLLIVILALDFKFLLRKISIKNKTKKNYLY</sequence>
<name>A0A918JQG6_9BURK</name>
<keyword evidence="3" id="KW-0472">Membrane</keyword>
<keyword evidence="1" id="KW-0328">Glycosyltransferase</keyword>
<dbReference type="SUPFAM" id="SSF53448">
    <property type="entry name" value="Nucleotide-diphospho-sugar transferases"/>
    <property type="match status" value="1"/>
</dbReference>
<accession>A0A918JQG6</accession>
<gene>
    <name evidence="5" type="primary">rfaG</name>
    <name evidence="5" type="ORF">GCM10011450_24300</name>
</gene>
<evidence type="ECO:0000313" key="5">
    <source>
        <dbReference type="EMBL" id="GGW93409.1"/>
    </source>
</evidence>
<evidence type="ECO:0000256" key="1">
    <source>
        <dbReference type="ARBA" id="ARBA00022676"/>
    </source>
</evidence>
<dbReference type="GO" id="GO:0016758">
    <property type="term" value="F:hexosyltransferase activity"/>
    <property type="evidence" value="ECO:0007669"/>
    <property type="project" value="UniProtKB-ARBA"/>
</dbReference>
<dbReference type="CDD" id="cd00761">
    <property type="entry name" value="Glyco_tranf_GTA_type"/>
    <property type="match status" value="1"/>
</dbReference>
<dbReference type="RefSeq" id="WP_189385775.1">
    <property type="nucleotide sequence ID" value="NZ_BAABFY010000046.1"/>
</dbReference>
<dbReference type="InterPro" id="IPR001173">
    <property type="entry name" value="Glyco_trans_2-like"/>
</dbReference>
<dbReference type="Pfam" id="PF00535">
    <property type="entry name" value="Glycos_transf_2"/>
    <property type="match status" value="1"/>
</dbReference>
<proteinExistence type="predicted"/>
<keyword evidence="3" id="KW-1133">Transmembrane helix</keyword>
<keyword evidence="2 5" id="KW-0808">Transferase</keyword>
<dbReference type="PANTHER" id="PTHR22916">
    <property type="entry name" value="GLYCOSYLTRANSFERASE"/>
    <property type="match status" value="1"/>
</dbReference>
<evidence type="ECO:0000313" key="6">
    <source>
        <dbReference type="Proteomes" id="UP000608345"/>
    </source>
</evidence>